<feature type="domain" description="G-protein coupled receptors family 1 profile" evidence="9">
    <location>
        <begin position="19"/>
        <end position="306"/>
    </location>
</feature>
<keyword evidence="2 8" id="KW-0812">Transmembrane</keyword>
<dbReference type="PANTHER" id="PTHR45695">
    <property type="entry name" value="LEUCOKININ RECEPTOR-RELATED"/>
    <property type="match status" value="1"/>
</dbReference>
<comment type="subcellular location">
    <subcellularLocation>
        <location evidence="1">Membrane</location>
        <topology evidence="1">Multi-pass membrane protein</topology>
    </subcellularLocation>
</comment>
<dbReference type="Gene3D" id="1.20.1070.10">
    <property type="entry name" value="Rhodopsin 7-helix transmembrane proteins"/>
    <property type="match status" value="1"/>
</dbReference>
<dbReference type="CDD" id="cd00637">
    <property type="entry name" value="7tm_classA_rhodopsin-like"/>
    <property type="match status" value="1"/>
</dbReference>
<feature type="transmembrane region" description="Helical" evidence="8">
    <location>
        <begin position="101"/>
        <end position="123"/>
    </location>
</feature>
<accession>A0AAD4MXI6</accession>
<keyword evidence="11" id="KW-1185">Reference proteome</keyword>
<evidence type="ECO:0000256" key="7">
    <source>
        <dbReference type="ARBA" id="ARBA00023224"/>
    </source>
</evidence>
<evidence type="ECO:0000256" key="4">
    <source>
        <dbReference type="ARBA" id="ARBA00023040"/>
    </source>
</evidence>
<dbReference type="PANTHER" id="PTHR45695:SF9">
    <property type="entry name" value="LEUCOKININ RECEPTOR"/>
    <property type="match status" value="1"/>
</dbReference>
<feature type="transmembrane region" description="Helical" evidence="8">
    <location>
        <begin position="198"/>
        <end position="222"/>
    </location>
</feature>
<feature type="transmembrane region" description="Helical" evidence="8">
    <location>
        <begin position="78"/>
        <end position="95"/>
    </location>
</feature>
<feature type="transmembrane region" description="Helical" evidence="8">
    <location>
        <begin position="255"/>
        <end position="278"/>
    </location>
</feature>
<evidence type="ECO:0000313" key="10">
    <source>
        <dbReference type="EMBL" id="KAI1707209.1"/>
    </source>
</evidence>
<dbReference type="Pfam" id="PF00001">
    <property type="entry name" value="7tm_1"/>
    <property type="match status" value="1"/>
</dbReference>
<feature type="transmembrane region" description="Helical" evidence="8">
    <location>
        <begin position="290"/>
        <end position="311"/>
    </location>
</feature>
<feature type="transmembrane region" description="Helical" evidence="8">
    <location>
        <begin position="40"/>
        <end position="66"/>
    </location>
</feature>
<feature type="transmembrane region" description="Helical" evidence="8">
    <location>
        <begin position="144"/>
        <end position="165"/>
    </location>
</feature>
<evidence type="ECO:0000256" key="5">
    <source>
        <dbReference type="ARBA" id="ARBA00023136"/>
    </source>
</evidence>
<dbReference type="InterPro" id="IPR017452">
    <property type="entry name" value="GPCR_Rhodpsn_7TM"/>
</dbReference>
<dbReference type="GO" id="GO:0005886">
    <property type="term" value="C:plasma membrane"/>
    <property type="evidence" value="ECO:0007669"/>
    <property type="project" value="TreeGrafter"/>
</dbReference>
<keyword evidence="7" id="KW-0807">Transducer</keyword>
<dbReference type="AlphaFoldDB" id="A0AAD4MXI6"/>
<keyword evidence="6 10" id="KW-0675">Receptor</keyword>
<dbReference type="InterPro" id="IPR000276">
    <property type="entry name" value="GPCR_Rhodpsn"/>
</dbReference>
<evidence type="ECO:0000256" key="1">
    <source>
        <dbReference type="ARBA" id="ARBA00004141"/>
    </source>
</evidence>
<organism evidence="10 11">
    <name type="scientific">Ditylenchus destructor</name>
    <dbReference type="NCBI Taxonomy" id="166010"/>
    <lineage>
        <taxon>Eukaryota</taxon>
        <taxon>Metazoa</taxon>
        <taxon>Ecdysozoa</taxon>
        <taxon>Nematoda</taxon>
        <taxon>Chromadorea</taxon>
        <taxon>Rhabditida</taxon>
        <taxon>Tylenchina</taxon>
        <taxon>Tylenchomorpha</taxon>
        <taxon>Sphaerularioidea</taxon>
        <taxon>Anguinidae</taxon>
        <taxon>Anguininae</taxon>
        <taxon>Ditylenchus</taxon>
    </lineage>
</organism>
<gene>
    <name evidence="10" type="ORF">DdX_12588</name>
</gene>
<proteinExistence type="predicted"/>
<sequence>MALFLPIISTVLSVVSIICNGLAKYIILTSRNAFSDPITIMVMTMAVSNGLYSLTTILLLSANGTYNIKNLRSYIREYALAIIGFDTGGTSHFLWPDAFCPALHFVQNSAYCIPSWIFVLIAIERFLEILSPRWHHKLFNTRAVTFYMAVTCVVGLVWSTPYQLFYRVKSSQPSNIRKCVIVNYKSSFWPSYDTGHLIVTYGIPLLTCSCLYGISSCILCLLNRLSRDTAESTSSPSIGSGIQVMIGLRKRTIKIMASSIGIFLLGYTLAAINTILILRGGRLALWLNDAGVILLAVSVSLGPFIFANFSYHFQQRVRELKKNTRARIALLLGRVQQWVLNQPTTPDQEPVALDQGPATSTEIALEPLHSAVVHKTVMVQAHSSNQSENQIRTLSAEIPTLTHIMTHESLDTECHQSLTWRISIGDKSE</sequence>
<evidence type="ECO:0000259" key="9">
    <source>
        <dbReference type="PROSITE" id="PS50262"/>
    </source>
</evidence>
<dbReference type="GO" id="GO:0004930">
    <property type="term" value="F:G protein-coupled receptor activity"/>
    <property type="evidence" value="ECO:0007669"/>
    <property type="project" value="UniProtKB-KW"/>
</dbReference>
<dbReference type="EMBL" id="JAKKPZ010000042">
    <property type="protein sequence ID" value="KAI1707209.1"/>
    <property type="molecule type" value="Genomic_DNA"/>
</dbReference>
<keyword evidence="5 8" id="KW-0472">Membrane</keyword>
<keyword evidence="3 8" id="KW-1133">Transmembrane helix</keyword>
<evidence type="ECO:0000256" key="2">
    <source>
        <dbReference type="ARBA" id="ARBA00022692"/>
    </source>
</evidence>
<dbReference type="Proteomes" id="UP001201812">
    <property type="component" value="Unassembled WGS sequence"/>
</dbReference>
<comment type="caution">
    <text evidence="10">The sequence shown here is derived from an EMBL/GenBank/DDBJ whole genome shotgun (WGS) entry which is preliminary data.</text>
</comment>
<evidence type="ECO:0000313" key="11">
    <source>
        <dbReference type="Proteomes" id="UP001201812"/>
    </source>
</evidence>
<evidence type="ECO:0000256" key="6">
    <source>
        <dbReference type="ARBA" id="ARBA00023170"/>
    </source>
</evidence>
<name>A0AAD4MXI6_9BILA</name>
<keyword evidence="4" id="KW-0297">G-protein coupled receptor</keyword>
<evidence type="ECO:0000256" key="3">
    <source>
        <dbReference type="ARBA" id="ARBA00022989"/>
    </source>
</evidence>
<dbReference type="PROSITE" id="PS50262">
    <property type="entry name" value="G_PROTEIN_RECEP_F1_2"/>
    <property type="match status" value="1"/>
</dbReference>
<protein>
    <submittedName>
        <fullName evidence="10">7 transmembrane receptor (Rhodopsin family) domain-containing protein</fullName>
    </submittedName>
</protein>
<dbReference type="SUPFAM" id="SSF81321">
    <property type="entry name" value="Family A G protein-coupled receptor-like"/>
    <property type="match status" value="1"/>
</dbReference>
<reference evidence="10" key="1">
    <citation type="submission" date="2022-01" db="EMBL/GenBank/DDBJ databases">
        <title>Genome Sequence Resource for Two Populations of Ditylenchus destructor, the Migratory Endoparasitic Phytonematode.</title>
        <authorList>
            <person name="Zhang H."/>
            <person name="Lin R."/>
            <person name="Xie B."/>
        </authorList>
    </citation>
    <scope>NUCLEOTIDE SEQUENCE</scope>
    <source>
        <strain evidence="10">BazhouSP</strain>
    </source>
</reference>
<evidence type="ECO:0000256" key="8">
    <source>
        <dbReference type="SAM" id="Phobius"/>
    </source>
</evidence>